<sequence>MVAMRPASRSKRRRTLELLVLTTFLVIYFVLSIKLLLSGIYPNQSALSMKNLNLVQSAGSGLVSLRGKIAASASARGGDVLYGVHMASNLSGVLDIQNFVRSHCSTQTKQFYGIGKAAVELCIKGSFPPFKYTLPNFVRPDDERIFLLQKKNRECFDTNWIDWQYETCVTIHPAAKNVLHARIQGYDAWSFQHFHDNALPWIYQVRQIMDVLQNASTCRFEEHLQVAEPPNDVTLGEWQRLGFARNSLDFMPRMRQLLLNGSGRDFSLSIPNFPKDYDQVRVHPQHVTWLRNSLGLGQRERSAKTVYWISRKEARQGRRCSNEEEVVEALKRNGVNTIFFDLAKASTSSGSDVVEDLMALLDNACAIVGVHGGGLYNQYFAPATTALVELIPIQIKNDLFHDQFDGNVTAPRIASRAFWHNSQLIGQPYWRIHARTESDRTFALDSQAVKDTVAALQAAGCAFKGSS</sequence>
<proteinExistence type="predicted"/>
<dbReference type="AlphaFoldDB" id="A0A8J9S5A4"/>
<keyword evidence="6" id="KW-0472">Membrane</keyword>
<gene>
    <name evidence="9" type="ORF">PTTT1_LOCUS18357</name>
</gene>
<dbReference type="GO" id="GO:0016020">
    <property type="term" value="C:membrane"/>
    <property type="evidence" value="ECO:0007669"/>
    <property type="project" value="UniProtKB-SubCell"/>
</dbReference>
<dbReference type="InterPro" id="IPR049625">
    <property type="entry name" value="Glyco_transf_61_cat"/>
</dbReference>
<dbReference type="GO" id="GO:0016757">
    <property type="term" value="F:glycosyltransferase activity"/>
    <property type="evidence" value="ECO:0007669"/>
    <property type="project" value="UniProtKB-KW"/>
</dbReference>
<evidence type="ECO:0000256" key="2">
    <source>
        <dbReference type="ARBA" id="ARBA00022676"/>
    </source>
</evidence>
<evidence type="ECO:0000256" key="7">
    <source>
        <dbReference type="ARBA" id="ARBA00023180"/>
    </source>
</evidence>
<evidence type="ECO:0000256" key="5">
    <source>
        <dbReference type="ARBA" id="ARBA00022989"/>
    </source>
</evidence>
<keyword evidence="3" id="KW-0808">Transferase</keyword>
<keyword evidence="5" id="KW-1133">Transmembrane helix</keyword>
<keyword evidence="7" id="KW-0325">Glycoprotein</keyword>
<feature type="domain" description="Glycosyltransferase 61 catalytic" evidence="8">
    <location>
        <begin position="191"/>
        <end position="388"/>
    </location>
</feature>
<comment type="subcellular location">
    <subcellularLocation>
        <location evidence="1">Membrane</location>
        <topology evidence="1">Single-pass membrane protein</topology>
    </subcellularLocation>
</comment>
<protein>
    <recommendedName>
        <fullName evidence="8">Glycosyltransferase 61 catalytic domain-containing protein</fullName>
    </recommendedName>
</protein>
<organism evidence="9">
    <name type="scientific">Phaeodactylum tricornutum</name>
    <name type="common">Diatom</name>
    <dbReference type="NCBI Taxonomy" id="2850"/>
    <lineage>
        <taxon>Eukaryota</taxon>
        <taxon>Sar</taxon>
        <taxon>Stramenopiles</taxon>
        <taxon>Ochrophyta</taxon>
        <taxon>Bacillariophyta</taxon>
        <taxon>Bacillariophyceae</taxon>
        <taxon>Bacillariophycidae</taxon>
        <taxon>Naviculales</taxon>
        <taxon>Phaeodactylaceae</taxon>
        <taxon>Phaeodactylum</taxon>
    </lineage>
</organism>
<evidence type="ECO:0000256" key="6">
    <source>
        <dbReference type="ARBA" id="ARBA00023136"/>
    </source>
</evidence>
<keyword evidence="4" id="KW-0812">Transmembrane</keyword>
<evidence type="ECO:0000313" key="9">
    <source>
        <dbReference type="EMBL" id="CAG9282040.1"/>
    </source>
</evidence>
<dbReference type="PANTHER" id="PTHR20961">
    <property type="entry name" value="GLYCOSYLTRANSFERASE"/>
    <property type="match status" value="1"/>
</dbReference>
<evidence type="ECO:0000256" key="1">
    <source>
        <dbReference type="ARBA" id="ARBA00004167"/>
    </source>
</evidence>
<dbReference type="Proteomes" id="UP000836788">
    <property type="component" value="Chromosome 16"/>
</dbReference>
<evidence type="ECO:0000256" key="4">
    <source>
        <dbReference type="ARBA" id="ARBA00022692"/>
    </source>
</evidence>
<reference evidence="9" key="1">
    <citation type="submission" date="2022-02" db="EMBL/GenBank/DDBJ databases">
        <authorList>
            <person name="Giguere J D."/>
        </authorList>
    </citation>
    <scope>NUCLEOTIDE SEQUENCE</scope>
    <source>
        <strain evidence="9">CCAP 1055/1</strain>
    </source>
</reference>
<dbReference type="Pfam" id="PF04577">
    <property type="entry name" value="Glyco_transf_61"/>
    <property type="match status" value="1"/>
</dbReference>
<dbReference type="PANTHER" id="PTHR20961:SF38">
    <property type="entry name" value="PROTEIN O-LINKED-MANNOSE BETA-1,4-N-ACETYLGLUCOSAMINYLTRANSFERASE 2"/>
    <property type="match status" value="1"/>
</dbReference>
<evidence type="ECO:0000259" key="8">
    <source>
        <dbReference type="Pfam" id="PF04577"/>
    </source>
</evidence>
<evidence type="ECO:0000256" key="3">
    <source>
        <dbReference type="ARBA" id="ARBA00022679"/>
    </source>
</evidence>
<dbReference type="InterPro" id="IPR007657">
    <property type="entry name" value="Glycosyltransferase_61"/>
</dbReference>
<accession>A0A8J9S5A4</accession>
<name>A0A8J9S5A4_PHATR</name>
<dbReference type="EMBL" id="OU594957">
    <property type="protein sequence ID" value="CAG9282040.1"/>
    <property type="molecule type" value="Genomic_DNA"/>
</dbReference>
<keyword evidence="2" id="KW-0328">Glycosyltransferase</keyword>